<dbReference type="InterPro" id="IPR019362">
    <property type="entry name" value="MMADHC"/>
</dbReference>
<dbReference type="InterPro" id="IPR001870">
    <property type="entry name" value="B30.2/SPRY"/>
</dbReference>
<dbReference type="CDD" id="cd18787">
    <property type="entry name" value="SF2_C_DEAD"/>
    <property type="match status" value="1"/>
</dbReference>
<dbReference type="GO" id="GO:0003676">
    <property type="term" value="F:nucleic acid binding"/>
    <property type="evidence" value="ECO:0007669"/>
    <property type="project" value="InterPro"/>
</dbReference>
<evidence type="ECO:0000256" key="5">
    <source>
        <dbReference type="ARBA" id="ARBA00022806"/>
    </source>
</evidence>
<keyword evidence="16" id="KW-1185">Reference proteome</keyword>
<dbReference type="SMART" id="SM00490">
    <property type="entry name" value="HELICc"/>
    <property type="match status" value="1"/>
</dbReference>
<feature type="short sequence motif" description="Q motif" evidence="9">
    <location>
        <begin position="192"/>
        <end position="220"/>
    </location>
</feature>
<evidence type="ECO:0000259" key="13">
    <source>
        <dbReference type="PROSITE" id="PS51194"/>
    </source>
</evidence>
<evidence type="ECO:0000259" key="14">
    <source>
        <dbReference type="PROSITE" id="PS51195"/>
    </source>
</evidence>
<dbReference type="GO" id="GO:0004527">
    <property type="term" value="F:exonuclease activity"/>
    <property type="evidence" value="ECO:0007669"/>
    <property type="project" value="UniProtKB-KW"/>
</dbReference>
<keyword evidence="6" id="KW-0269">Exonuclease</keyword>
<dbReference type="PROSITE" id="PS50188">
    <property type="entry name" value="B302_SPRY"/>
    <property type="match status" value="1"/>
</dbReference>
<dbReference type="Gene3D" id="3.40.50.300">
    <property type="entry name" value="P-loop containing nucleotide triphosphate hydrolases"/>
    <property type="match status" value="3"/>
</dbReference>
<feature type="domain" description="Helicase ATP-binding" evidence="12">
    <location>
        <begin position="472"/>
        <end position="615"/>
    </location>
</feature>
<dbReference type="PANTHER" id="PTHR47959">
    <property type="entry name" value="ATP-DEPENDENT RNA HELICASE RHLE-RELATED"/>
    <property type="match status" value="1"/>
</dbReference>
<comment type="similarity">
    <text evidence="1">Belongs to the DEAD box helicase family. DDX1 subfamily.</text>
</comment>
<evidence type="ECO:0000259" key="11">
    <source>
        <dbReference type="PROSITE" id="PS50188"/>
    </source>
</evidence>
<dbReference type="InterPro" id="IPR001650">
    <property type="entry name" value="Helicase_C-like"/>
</dbReference>
<feature type="domain" description="B30.2/SPRY" evidence="11">
    <location>
        <begin position="250"/>
        <end position="439"/>
    </location>
</feature>
<keyword evidence="5 15" id="KW-0347">Helicase</keyword>
<dbReference type="Gene3D" id="2.60.120.920">
    <property type="match status" value="1"/>
</dbReference>
<dbReference type="Pfam" id="PF00270">
    <property type="entry name" value="DEAD"/>
    <property type="match status" value="2"/>
</dbReference>
<dbReference type="InterPro" id="IPR000629">
    <property type="entry name" value="RNA-helicase_DEAD-box_CS"/>
</dbReference>
<evidence type="ECO:0000256" key="10">
    <source>
        <dbReference type="SAM" id="MobiDB-lite"/>
    </source>
</evidence>
<dbReference type="PROSITE" id="PS51194">
    <property type="entry name" value="HELICASE_CTER"/>
    <property type="match status" value="1"/>
</dbReference>
<comment type="caution">
    <text evidence="15">The sequence shown here is derived from an EMBL/GenBank/DDBJ whole genome shotgun (WGS) entry which is preliminary data.</text>
</comment>
<dbReference type="CDD" id="cd12873">
    <property type="entry name" value="SPRY_DDX1"/>
    <property type="match status" value="1"/>
</dbReference>
<evidence type="ECO:0000259" key="12">
    <source>
        <dbReference type="PROSITE" id="PS51192"/>
    </source>
</evidence>
<dbReference type="STRING" id="3076.A0A2P6U292"/>
<dbReference type="InterPro" id="IPR011545">
    <property type="entry name" value="DEAD/DEAH_box_helicase_dom"/>
</dbReference>
<dbReference type="SMART" id="SM00487">
    <property type="entry name" value="DEXDc"/>
    <property type="match status" value="1"/>
</dbReference>
<gene>
    <name evidence="15" type="ORF">C2E21_1008</name>
</gene>
<sequence length="947" mass="103069">MAASTTLLDVQTTPWGLEYSIHECPRRHRDDVAALFPGTPLDGMLVIPTCQQAQMDLVQMGQKVEDEKDRLLERFVEFAKVVCERLAAAGHWADYIDPCSGLPMVHRGTNAVYGEVEALVTLLGYKTQNAGCCKIILHPKWGSSVYPASMFAKAPLEARADNCYKWWPHNQQHSSQGTEEAARPGWPGAGMSAFEEVGVAPELIRAVEELGWTLPTPIQAECVPLILGGGDIMAAAETGSGKTGAFALPVLQIVHEAIRTRQRSRQNAPAGGGNGGADAPPACVLNAEDRDSVVAISPDGLRCQARSEQAWGGVRGTVGAFGGRVYYEATVSDEGLCRVGWSTQAASLDLGTDRHSFGFGGTGKKSHNRSFDSYGEPYGLNDTVGCLLDCQGGSIAFTKNGQQLGPAFQLPQYLQGQALYPAICLKNAELAVNFGATPFKHGPPPGFVGLASVPRSATASWQDTPSSSGADRKPLAIILEPARDLAEQTHNNFTAFRKFLTDPALRNELFVGGTNPQAQVRALQEGLDIVVGTPGRVMDFIETGKLPCDQVKFFVLDEADRLLDTGNQELIMKMFRRFPQAGAGVSRLQVLLFSATLHSPEVRALADKICQNPIIIDLKGKDAVPETVDHVLVRCDPQEDRSWLQSNPEVFTDNIHALDRTGQPNLDTRENWSEAVKRLKQRYLQRIIDAFQMDQCLIFCRTNFDCDNLEKFLNSLGGGAGGFRGKRETGKENPYSCCVLAGARSMDERRAALEAFKEGDVRFLICTDVAARGIDIQGLPYVINMTLPDRSEDYIHRVGRVGRADTMGLAISLVSSVPEKVWYCTVKGIKPWLAPDAKNTRTNEQGGHTIWYDEPQLLQDVEKRLTRPIPALAADLSLPSEIAARVAGTQAGSGGAAQYGQQRGGGVSKDVMERVQAVRPAVQELARLEHQAQTSFFQLKRKWAAVA</sequence>
<dbReference type="GO" id="GO:0005524">
    <property type="term" value="F:ATP binding"/>
    <property type="evidence" value="ECO:0007669"/>
    <property type="project" value="UniProtKB-KW"/>
</dbReference>
<reference evidence="15 16" key="1">
    <citation type="journal article" date="2018" name="Plant J.">
        <title>Genome sequences of Chlorella sorokiniana UTEX 1602 and Micractinium conductrix SAG 241.80: implications to maltose excretion by a green alga.</title>
        <authorList>
            <person name="Arriola M.B."/>
            <person name="Velmurugan N."/>
            <person name="Zhang Y."/>
            <person name="Plunkett M.H."/>
            <person name="Hondzo H."/>
            <person name="Barney B.M."/>
        </authorList>
    </citation>
    <scope>NUCLEOTIDE SEQUENCE [LARGE SCALE GENOMIC DNA]</scope>
    <source>
        <strain evidence="16">UTEX 1602</strain>
    </source>
</reference>
<evidence type="ECO:0000256" key="9">
    <source>
        <dbReference type="PROSITE-ProRule" id="PRU00552"/>
    </source>
</evidence>
<dbReference type="InterPro" id="IPR014001">
    <property type="entry name" value="Helicase_ATP-bd"/>
</dbReference>
<dbReference type="Proteomes" id="UP000239899">
    <property type="component" value="Unassembled WGS sequence"/>
</dbReference>
<evidence type="ECO:0000313" key="15">
    <source>
        <dbReference type="EMBL" id="PRW60433.1"/>
    </source>
</evidence>
<dbReference type="Pfam" id="PF10229">
    <property type="entry name" value="MMADHC"/>
    <property type="match status" value="1"/>
</dbReference>
<dbReference type="InterPro" id="IPR013320">
    <property type="entry name" value="ConA-like_dom_sf"/>
</dbReference>
<organism evidence="15 16">
    <name type="scientific">Chlorella sorokiniana</name>
    <name type="common">Freshwater green alga</name>
    <dbReference type="NCBI Taxonomy" id="3076"/>
    <lineage>
        <taxon>Eukaryota</taxon>
        <taxon>Viridiplantae</taxon>
        <taxon>Chlorophyta</taxon>
        <taxon>core chlorophytes</taxon>
        <taxon>Trebouxiophyceae</taxon>
        <taxon>Chlorellales</taxon>
        <taxon>Chlorellaceae</taxon>
        <taxon>Chlorella clade</taxon>
        <taxon>Chlorella</taxon>
    </lineage>
</organism>
<evidence type="ECO:0000256" key="2">
    <source>
        <dbReference type="ARBA" id="ARBA00022722"/>
    </source>
</evidence>
<dbReference type="Pfam" id="PF00271">
    <property type="entry name" value="Helicase_C"/>
    <property type="match status" value="1"/>
</dbReference>
<dbReference type="PANTHER" id="PTHR47959:SF1">
    <property type="entry name" value="ATP-DEPENDENT RNA HELICASE DBPA"/>
    <property type="match status" value="1"/>
</dbReference>
<protein>
    <recommendedName>
        <fullName evidence="8">DEAD box protein 1</fullName>
    </recommendedName>
</protein>
<accession>A0A2P6U292</accession>
<dbReference type="SMART" id="SM00449">
    <property type="entry name" value="SPRY"/>
    <property type="match status" value="1"/>
</dbReference>
<dbReference type="PROSITE" id="PS00039">
    <property type="entry name" value="DEAD_ATP_HELICASE"/>
    <property type="match status" value="1"/>
</dbReference>
<dbReference type="AlphaFoldDB" id="A0A2P6U292"/>
<name>A0A2P6U292_CHLSO</name>
<dbReference type="InterPro" id="IPR043136">
    <property type="entry name" value="B30.2/SPRY_sf"/>
</dbReference>
<evidence type="ECO:0000256" key="3">
    <source>
        <dbReference type="ARBA" id="ARBA00022741"/>
    </source>
</evidence>
<dbReference type="GO" id="GO:0005829">
    <property type="term" value="C:cytosol"/>
    <property type="evidence" value="ECO:0007669"/>
    <property type="project" value="TreeGrafter"/>
</dbReference>
<dbReference type="InterPro" id="IPR014014">
    <property type="entry name" value="RNA_helicase_DEAD_Q_motif"/>
</dbReference>
<dbReference type="InterPro" id="IPR050079">
    <property type="entry name" value="DEAD_box_RNA_helicase"/>
</dbReference>
<feature type="region of interest" description="Disordered" evidence="10">
    <location>
        <begin position="261"/>
        <end position="282"/>
    </location>
</feature>
<dbReference type="PROSITE" id="PS51192">
    <property type="entry name" value="HELICASE_ATP_BIND_1"/>
    <property type="match status" value="1"/>
</dbReference>
<keyword evidence="3" id="KW-0547">Nucleotide-binding</keyword>
<evidence type="ECO:0000313" key="16">
    <source>
        <dbReference type="Proteomes" id="UP000239899"/>
    </source>
</evidence>
<feature type="domain" description="Helicase C-terminal" evidence="13">
    <location>
        <begin position="683"/>
        <end position="848"/>
    </location>
</feature>
<evidence type="ECO:0000256" key="8">
    <source>
        <dbReference type="ARBA" id="ARBA00032348"/>
    </source>
</evidence>
<keyword evidence="2" id="KW-0540">Nuclease</keyword>
<dbReference type="EMBL" id="LHPG02000002">
    <property type="protein sequence ID" value="PRW60433.1"/>
    <property type="molecule type" value="Genomic_DNA"/>
</dbReference>
<dbReference type="SUPFAM" id="SSF52540">
    <property type="entry name" value="P-loop containing nucleoside triphosphate hydrolases"/>
    <property type="match status" value="2"/>
</dbReference>
<dbReference type="OrthoDB" id="1735at2759"/>
<keyword evidence="4" id="KW-0378">Hydrolase</keyword>
<evidence type="ECO:0000256" key="1">
    <source>
        <dbReference type="ARBA" id="ARBA00008765"/>
    </source>
</evidence>
<evidence type="ECO:0000256" key="6">
    <source>
        <dbReference type="ARBA" id="ARBA00022839"/>
    </source>
</evidence>
<feature type="domain" description="DEAD-box RNA helicase Q" evidence="14">
    <location>
        <begin position="192"/>
        <end position="220"/>
    </location>
</feature>
<dbReference type="SUPFAM" id="SSF49899">
    <property type="entry name" value="Concanavalin A-like lectins/glucanases"/>
    <property type="match status" value="1"/>
</dbReference>
<proteinExistence type="inferred from homology"/>
<keyword evidence="7" id="KW-0067">ATP-binding</keyword>
<dbReference type="InterPro" id="IPR003877">
    <property type="entry name" value="SPRY_dom"/>
</dbReference>
<dbReference type="GO" id="GO:0009235">
    <property type="term" value="P:cobalamin metabolic process"/>
    <property type="evidence" value="ECO:0007669"/>
    <property type="project" value="InterPro"/>
</dbReference>
<dbReference type="InterPro" id="IPR027417">
    <property type="entry name" value="P-loop_NTPase"/>
</dbReference>
<dbReference type="FunFam" id="2.60.120.920:FF:000076">
    <property type="entry name" value="ATP-dependent RNA helicase DDX1"/>
    <property type="match status" value="1"/>
</dbReference>
<evidence type="ECO:0000256" key="7">
    <source>
        <dbReference type="ARBA" id="ARBA00022840"/>
    </source>
</evidence>
<dbReference type="PROSITE" id="PS51195">
    <property type="entry name" value="Q_MOTIF"/>
    <property type="match status" value="1"/>
</dbReference>
<evidence type="ECO:0000256" key="4">
    <source>
        <dbReference type="ARBA" id="ARBA00022801"/>
    </source>
</evidence>
<dbReference type="GO" id="GO:0003724">
    <property type="term" value="F:RNA helicase activity"/>
    <property type="evidence" value="ECO:0007669"/>
    <property type="project" value="InterPro"/>
</dbReference>
<dbReference type="Pfam" id="PF00622">
    <property type="entry name" value="SPRY"/>
    <property type="match status" value="1"/>
</dbReference>